<organism evidence="1 2">
    <name type="scientific">Portunus trituberculatus</name>
    <name type="common">Swimming crab</name>
    <name type="synonym">Neptunus trituberculatus</name>
    <dbReference type="NCBI Taxonomy" id="210409"/>
    <lineage>
        <taxon>Eukaryota</taxon>
        <taxon>Metazoa</taxon>
        <taxon>Ecdysozoa</taxon>
        <taxon>Arthropoda</taxon>
        <taxon>Crustacea</taxon>
        <taxon>Multicrustacea</taxon>
        <taxon>Malacostraca</taxon>
        <taxon>Eumalacostraca</taxon>
        <taxon>Eucarida</taxon>
        <taxon>Decapoda</taxon>
        <taxon>Pleocyemata</taxon>
        <taxon>Brachyura</taxon>
        <taxon>Eubrachyura</taxon>
        <taxon>Portunoidea</taxon>
        <taxon>Portunidae</taxon>
        <taxon>Portuninae</taxon>
        <taxon>Portunus</taxon>
    </lineage>
</organism>
<comment type="caution">
    <text evidence="1">The sequence shown here is derived from an EMBL/GenBank/DDBJ whole genome shotgun (WGS) entry which is preliminary data.</text>
</comment>
<gene>
    <name evidence="1" type="ORF">E2C01_072055</name>
</gene>
<name>A0A5B7I9P5_PORTR</name>
<accession>A0A5B7I9P5</accession>
<dbReference type="AlphaFoldDB" id="A0A5B7I9P5"/>
<reference evidence="1 2" key="1">
    <citation type="submission" date="2019-05" db="EMBL/GenBank/DDBJ databases">
        <title>Another draft genome of Portunus trituberculatus and its Hox gene families provides insights of decapod evolution.</title>
        <authorList>
            <person name="Jeong J.-H."/>
            <person name="Song I."/>
            <person name="Kim S."/>
            <person name="Choi T."/>
            <person name="Kim D."/>
            <person name="Ryu S."/>
            <person name="Kim W."/>
        </authorList>
    </citation>
    <scope>NUCLEOTIDE SEQUENCE [LARGE SCALE GENOMIC DNA]</scope>
    <source>
        <tissue evidence="1">Muscle</tissue>
    </source>
</reference>
<dbReference type="Proteomes" id="UP000324222">
    <property type="component" value="Unassembled WGS sequence"/>
</dbReference>
<keyword evidence="2" id="KW-1185">Reference proteome</keyword>
<evidence type="ECO:0000313" key="2">
    <source>
        <dbReference type="Proteomes" id="UP000324222"/>
    </source>
</evidence>
<protein>
    <submittedName>
        <fullName evidence="1">Uncharacterized protein</fullName>
    </submittedName>
</protein>
<dbReference type="EMBL" id="VSRR010046232">
    <property type="protein sequence ID" value="MPC77598.1"/>
    <property type="molecule type" value="Genomic_DNA"/>
</dbReference>
<sequence length="43" mass="5141">MEKCHSSFFNFPSFRFSRGHKFLFLDAHWRRSCGGFLALCCHE</sequence>
<evidence type="ECO:0000313" key="1">
    <source>
        <dbReference type="EMBL" id="MPC77598.1"/>
    </source>
</evidence>
<proteinExistence type="predicted"/>